<name>A0A850QGI2_9BURK</name>
<keyword evidence="2" id="KW-0238">DNA-binding</keyword>
<evidence type="ECO:0000259" key="4">
    <source>
        <dbReference type="PROSITE" id="PS01124"/>
    </source>
</evidence>
<dbReference type="InterPro" id="IPR050204">
    <property type="entry name" value="AraC_XylS_family_regulators"/>
</dbReference>
<evidence type="ECO:0000313" key="5">
    <source>
        <dbReference type="EMBL" id="NVO76525.1"/>
    </source>
</evidence>
<feature type="domain" description="HTH araC/xylS-type" evidence="4">
    <location>
        <begin position="194"/>
        <end position="291"/>
    </location>
</feature>
<evidence type="ECO:0000256" key="1">
    <source>
        <dbReference type="ARBA" id="ARBA00023015"/>
    </source>
</evidence>
<comment type="caution">
    <text evidence="5">The sequence shown here is derived from an EMBL/GenBank/DDBJ whole genome shotgun (WGS) entry which is preliminary data.</text>
</comment>
<reference evidence="5 6" key="1">
    <citation type="submission" date="2020-06" db="EMBL/GenBank/DDBJ databases">
        <authorList>
            <person name="Qiu C."/>
            <person name="Liu Z."/>
        </authorList>
    </citation>
    <scope>NUCLEOTIDE SEQUENCE [LARGE SCALE GENOMIC DNA]</scope>
    <source>
        <strain evidence="5 6">EM 1</strain>
    </source>
</reference>
<dbReference type="RefSeq" id="WP_176801784.1">
    <property type="nucleotide sequence ID" value="NZ_JABXYJ010000001.1"/>
</dbReference>
<dbReference type="PROSITE" id="PS00041">
    <property type="entry name" value="HTH_ARAC_FAMILY_1"/>
    <property type="match status" value="1"/>
</dbReference>
<evidence type="ECO:0000313" key="6">
    <source>
        <dbReference type="Proteomes" id="UP000588051"/>
    </source>
</evidence>
<dbReference type="InterPro" id="IPR009057">
    <property type="entry name" value="Homeodomain-like_sf"/>
</dbReference>
<dbReference type="GO" id="GO:0003700">
    <property type="term" value="F:DNA-binding transcription factor activity"/>
    <property type="evidence" value="ECO:0007669"/>
    <property type="project" value="InterPro"/>
</dbReference>
<dbReference type="Pfam" id="PF12833">
    <property type="entry name" value="HTH_18"/>
    <property type="match status" value="1"/>
</dbReference>
<evidence type="ECO:0000256" key="3">
    <source>
        <dbReference type="ARBA" id="ARBA00023163"/>
    </source>
</evidence>
<organism evidence="5 6">
    <name type="scientific">Undibacterium oligocarboniphilum</name>
    <dbReference type="NCBI Taxonomy" id="666702"/>
    <lineage>
        <taxon>Bacteria</taxon>
        <taxon>Pseudomonadati</taxon>
        <taxon>Pseudomonadota</taxon>
        <taxon>Betaproteobacteria</taxon>
        <taxon>Burkholderiales</taxon>
        <taxon>Oxalobacteraceae</taxon>
        <taxon>Undibacterium</taxon>
    </lineage>
</organism>
<evidence type="ECO:0000256" key="2">
    <source>
        <dbReference type="ARBA" id="ARBA00023125"/>
    </source>
</evidence>
<protein>
    <submittedName>
        <fullName evidence="5">AraC family transcriptional regulator</fullName>
    </submittedName>
</protein>
<proteinExistence type="predicted"/>
<dbReference type="AlphaFoldDB" id="A0A850QGI2"/>
<keyword evidence="3" id="KW-0804">Transcription</keyword>
<dbReference type="Pfam" id="PF12852">
    <property type="entry name" value="Cupin_6"/>
    <property type="match status" value="1"/>
</dbReference>
<dbReference type="InterPro" id="IPR018062">
    <property type="entry name" value="HTH_AraC-typ_CS"/>
</dbReference>
<keyword evidence="6" id="KW-1185">Reference proteome</keyword>
<sequence length="300" mass="33250">MTAWENLNIPFNSQETLRTVHESLDHLLNYFSLRAGVFYTGNICGLHDFERDHTHGHLHLIKNGPVQLLESGQPAITILQPTLLFLPRPEKHRLLANDRTGADVVCASIVLGNSVHQPISDSLPDRVLIALDQIAGIDAILAWMFEEAFENRSGRQAILDKLCEILIIRMLRYCLEQGVIAGGTLAGLADPQLSKALEAIHQNPELDWTVAVLATRAGMSRARFADRFHQVVGKPPADYLTSFRIMLAQRLLARGRPVKAVALDVGYGSSSALHHAFVRKIGISPSDWLTAQSDIHKNKK</sequence>
<gene>
    <name evidence="5" type="ORF">HV832_01590</name>
</gene>
<dbReference type="GO" id="GO:0043565">
    <property type="term" value="F:sequence-specific DNA binding"/>
    <property type="evidence" value="ECO:0007669"/>
    <property type="project" value="InterPro"/>
</dbReference>
<dbReference type="PANTHER" id="PTHR46796:SF13">
    <property type="entry name" value="HTH-TYPE TRANSCRIPTIONAL ACTIVATOR RHAS"/>
    <property type="match status" value="1"/>
</dbReference>
<dbReference type="InterPro" id="IPR032783">
    <property type="entry name" value="AraC_lig"/>
</dbReference>
<keyword evidence="1" id="KW-0805">Transcription regulation</keyword>
<dbReference type="PANTHER" id="PTHR46796">
    <property type="entry name" value="HTH-TYPE TRANSCRIPTIONAL ACTIVATOR RHAS-RELATED"/>
    <property type="match status" value="1"/>
</dbReference>
<dbReference type="InterPro" id="IPR018060">
    <property type="entry name" value="HTH_AraC"/>
</dbReference>
<dbReference type="PROSITE" id="PS01124">
    <property type="entry name" value="HTH_ARAC_FAMILY_2"/>
    <property type="match status" value="1"/>
</dbReference>
<dbReference type="Proteomes" id="UP000588051">
    <property type="component" value="Unassembled WGS sequence"/>
</dbReference>
<dbReference type="Gene3D" id="1.10.10.60">
    <property type="entry name" value="Homeodomain-like"/>
    <property type="match status" value="1"/>
</dbReference>
<accession>A0A850QGI2</accession>
<dbReference type="EMBL" id="JABXYJ010000001">
    <property type="protein sequence ID" value="NVO76525.1"/>
    <property type="molecule type" value="Genomic_DNA"/>
</dbReference>
<dbReference type="SMART" id="SM00342">
    <property type="entry name" value="HTH_ARAC"/>
    <property type="match status" value="1"/>
</dbReference>
<dbReference type="SUPFAM" id="SSF46689">
    <property type="entry name" value="Homeodomain-like"/>
    <property type="match status" value="2"/>
</dbReference>